<dbReference type="SUPFAM" id="SSF55781">
    <property type="entry name" value="GAF domain-like"/>
    <property type="match status" value="1"/>
</dbReference>
<dbReference type="GO" id="GO:0045892">
    <property type="term" value="P:negative regulation of DNA-templated transcription"/>
    <property type="evidence" value="ECO:0007669"/>
    <property type="project" value="TreeGrafter"/>
</dbReference>
<dbReference type="InterPro" id="IPR014757">
    <property type="entry name" value="Tscrpt_reg_IclR_C"/>
</dbReference>
<dbReference type="Gene3D" id="3.30.450.40">
    <property type="match status" value="2"/>
</dbReference>
<dbReference type="STRING" id="667676.SAMN05192539_106520"/>
<dbReference type="GO" id="GO:0003700">
    <property type="term" value="F:DNA-binding transcription factor activity"/>
    <property type="evidence" value="ECO:0007669"/>
    <property type="project" value="TreeGrafter"/>
</dbReference>
<sequence>MRLAALYQRSFDVGPVTEPIFQQLSRDLGETAWMYVPQGDQRLVLLRIDPACAVRVSIHVGETFSIDKGASGKVLLAFTERHDARREAVRMQLWAVSHGERDPETASASVPVSGATGELIRALTLSGRKARFDMASTFTAALSALLEAAWRTTVTLGGNGARFDMSMETISRDGFRDCERANRQIK</sequence>
<protein>
    <submittedName>
        <fullName evidence="2">DNA-binding transcriptional regulator, IclR family</fullName>
    </submittedName>
</protein>
<dbReference type="Pfam" id="PF01614">
    <property type="entry name" value="IclR_C"/>
    <property type="match status" value="1"/>
</dbReference>
<accession>A0A1H7ERA9</accession>
<name>A0A1H7ERA9_9BURK</name>
<dbReference type="PANTHER" id="PTHR30136:SF39">
    <property type="entry name" value="TRANSCRIPTIONAL REGULATORY PROTEIN"/>
    <property type="match status" value="1"/>
</dbReference>
<dbReference type="EMBL" id="FNYE01000065">
    <property type="protein sequence ID" value="SEK13285.1"/>
    <property type="molecule type" value="Genomic_DNA"/>
</dbReference>
<dbReference type="InterPro" id="IPR029016">
    <property type="entry name" value="GAF-like_dom_sf"/>
</dbReference>
<evidence type="ECO:0000313" key="2">
    <source>
        <dbReference type="EMBL" id="SEK13285.1"/>
    </source>
</evidence>
<dbReference type="AlphaFoldDB" id="A0A1H7ERA9"/>
<proteinExistence type="predicted"/>
<dbReference type="GO" id="GO:0003677">
    <property type="term" value="F:DNA binding"/>
    <property type="evidence" value="ECO:0007669"/>
    <property type="project" value="UniProtKB-KW"/>
</dbReference>
<organism evidence="2 3">
    <name type="scientific">Paraburkholderia diazotrophica</name>
    <dbReference type="NCBI Taxonomy" id="667676"/>
    <lineage>
        <taxon>Bacteria</taxon>
        <taxon>Pseudomonadati</taxon>
        <taxon>Pseudomonadota</taxon>
        <taxon>Betaproteobacteria</taxon>
        <taxon>Burkholderiales</taxon>
        <taxon>Burkholderiaceae</taxon>
        <taxon>Paraburkholderia</taxon>
    </lineage>
</organism>
<evidence type="ECO:0000313" key="3">
    <source>
        <dbReference type="Proteomes" id="UP000198866"/>
    </source>
</evidence>
<dbReference type="InterPro" id="IPR050707">
    <property type="entry name" value="HTH_MetabolicPath_Reg"/>
</dbReference>
<feature type="domain" description="IclR-ED" evidence="1">
    <location>
        <begin position="1"/>
        <end position="158"/>
    </location>
</feature>
<keyword evidence="3" id="KW-1185">Reference proteome</keyword>
<keyword evidence="2" id="KW-0238">DNA-binding</keyword>
<dbReference type="PROSITE" id="PS51078">
    <property type="entry name" value="ICLR_ED"/>
    <property type="match status" value="1"/>
</dbReference>
<reference evidence="3" key="1">
    <citation type="submission" date="2016-10" db="EMBL/GenBank/DDBJ databases">
        <authorList>
            <person name="Varghese N."/>
            <person name="Submissions S."/>
        </authorList>
    </citation>
    <scope>NUCLEOTIDE SEQUENCE [LARGE SCALE GENOMIC DNA]</scope>
    <source>
        <strain evidence="3">LMG 26031</strain>
    </source>
</reference>
<gene>
    <name evidence="2" type="ORF">SAMN05192539_106520</name>
</gene>
<dbReference type="PANTHER" id="PTHR30136">
    <property type="entry name" value="HELIX-TURN-HELIX TRANSCRIPTIONAL REGULATOR, ICLR FAMILY"/>
    <property type="match status" value="1"/>
</dbReference>
<evidence type="ECO:0000259" key="1">
    <source>
        <dbReference type="PROSITE" id="PS51078"/>
    </source>
</evidence>
<dbReference type="Proteomes" id="UP000198866">
    <property type="component" value="Unassembled WGS sequence"/>
</dbReference>